<dbReference type="Proteomes" id="UP000078397">
    <property type="component" value="Unassembled WGS sequence"/>
</dbReference>
<sequence length="185" mass="20161">MFSCRLLKSGYVRMWRGGALKTYAGGGHAPPKMPRVSRVRGLVMVGPAVFQSSKLLISIAIAPSITESSLGAFSRQRIQASNDVVFDRRQANKAVPRWHGGTPQHLEKQDTSPTFCPMRRLGRRPGIGWPPGGSMGSSIPLHAIRVSLINHDRTWTAVPTSVPPNPVIADHLMPAASDPRSQLNR</sequence>
<protein>
    <submittedName>
        <fullName evidence="2">Uncharacterized protein</fullName>
    </submittedName>
</protein>
<feature type="region of interest" description="Disordered" evidence="1">
    <location>
        <begin position="96"/>
        <end position="117"/>
    </location>
</feature>
<evidence type="ECO:0000256" key="1">
    <source>
        <dbReference type="SAM" id="MobiDB-lite"/>
    </source>
</evidence>
<proteinExistence type="predicted"/>
<dbReference type="AlphaFoldDB" id="A0A179G4K7"/>
<dbReference type="KEGG" id="pchm:VFPPC_15120"/>
<dbReference type="EMBL" id="LSBJ02000001">
    <property type="protein sequence ID" value="OAQ72398.1"/>
    <property type="molecule type" value="Genomic_DNA"/>
</dbReference>
<accession>A0A179G4K7</accession>
<name>A0A179G4K7_METCM</name>
<reference evidence="2 3" key="1">
    <citation type="journal article" date="2016" name="PLoS Pathog.">
        <title>Biosynthesis of antibiotic leucinostatins in bio-control fungus Purpureocillium lilacinum and their inhibition on phytophthora revealed by genome mining.</title>
        <authorList>
            <person name="Wang G."/>
            <person name="Liu Z."/>
            <person name="Lin R."/>
            <person name="Li E."/>
            <person name="Mao Z."/>
            <person name="Ling J."/>
            <person name="Yang Y."/>
            <person name="Yin W.B."/>
            <person name="Xie B."/>
        </authorList>
    </citation>
    <scope>NUCLEOTIDE SEQUENCE [LARGE SCALE GENOMIC DNA]</scope>
    <source>
        <strain evidence="2">170</strain>
    </source>
</reference>
<gene>
    <name evidence="2" type="ORF">VFPPC_15120</name>
</gene>
<dbReference type="GeneID" id="28856867"/>
<keyword evidence="3" id="KW-1185">Reference proteome</keyword>
<organism evidence="2 3">
    <name type="scientific">Pochonia chlamydosporia 170</name>
    <dbReference type="NCBI Taxonomy" id="1380566"/>
    <lineage>
        <taxon>Eukaryota</taxon>
        <taxon>Fungi</taxon>
        <taxon>Dikarya</taxon>
        <taxon>Ascomycota</taxon>
        <taxon>Pezizomycotina</taxon>
        <taxon>Sordariomycetes</taxon>
        <taxon>Hypocreomycetidae</taxon>
        <taxon>Hypocreales</taxon>
        <taxon>Clavicipitaceae</taxon>
        <taxon>Pochonia</taxon>
    </lineage>
</organism>
<comment type="caution">
    <text evidence="2">The sequence shown here is derived from an EMBL/GenBank/DDBJ whole genome shotgun (WGS) entry which is preliminary data.</text>
</comment>
<evidence type="ECO:0000313" key="2">
    <source>
        <dbReference type="EMBL" id="OAQ72398.1"/>
    </source>
</evidence>
<evidence type="ECO:0000313" key="3">
    <source>
        <dbReference type="Proteomes" id="UP000078397"/>
    </source>
</evidence>
<dbReference type="RefSeq" id="XP_018148481.1">
    <property type="nucleotide sequence ID" value="XM_018292873.1"/>
</dbReference>